<evidence type="ECO:0000256" key="1">
    <source>
        <dbReference type="ARBA" id="ARBA00006432"/>
    </source>
</evidence>
<sequence>MKNILNFKKTSSVYGMTEMSAVAFQSLPIDEDEHKIINTVGCIGDHLEAKVIDDNGNTVPMGARGELCVRGYNVMLGYWNDREKTNEVLGSDRWFRTGDLFALQKDGYGKIIGRLKDVIIRGGENIFPKEIEDVINEHPDVLESQVIGLSHERLGEENFAKKN</sequence>
<evidence type="ECO:0000256" key="4">
    <source>
        <dbReference type="ARBA" id="ARBA00039638"/>
    </source>
</evidence>
<comment type="caution">
    <text evidence="8">The sequence shown here is derived from an EMBL/GenBank/DDBJ whole genome shotgun (WGS) entry which is preliminary data.</text>
</comment>
<dbReference type="EMBL" id="JARPUR010000005">
    <property type="protein sequence ID" value="KAK4875730.1"/>
    <property type="molecule type" value="Genomic_DNA"/>
</dbReference>
<dbReference type="InterPro" id="IPR045851">
    <property type="entry name" value="AMP-bd_C_sf"/>
</dbReference>
<evidence type="ECO:0000256" key="2">
    <source>
        <dbReference type="ARBA" id="ARBA00022598"/>
    </source>
</evidence>
<evidence type="ECO:0000256" key="6">
    <source>
        <dbReference type="ARBA" id="ARBA00048277"/>
    </source>
</evidence>
<feature type="domain" description="AMP-dependent synthetase/ligase" evidence="7">
    <location>
        <begin position="9"/>
        <end position="79"/>
    </location>
</feature>
<dbReference type="Pfam" id="PF00501">
    <property type="entry name" value="AMP-binding"/>
    <property type="match status" value="1"/>
</dbReference>
<dbReference type="Proteomes" id="UP001353858">
    <property type="component" value="Unassembled WGS sequence"/>
</dbReference>
<keyword evidence="9" id="KW-1185">Reference proteome</keyword>
<dbReference type="Gene3D" id="3.30.300.30">
    <property type="match status" value="1"/>
</dbReference>
<evidence type="ECO:0000256" key="5">
    <source>
        <dbReference type="ARBA" id="ARBA00047319"/>
    </source>
</evidence>
<evidence type="ECO:0000256" key="3">
    <source>
        <dbReference type="ARBA" id="ARBA00037247"/>
    </source>
</evidence>
<comment type="catalytic activity">
    <reaction evidence="5">
        <text>octanoate + ATP + CoA = octanoyl-CoA + AMP + diphosphate</text>
        <dbReference type="Rhea" id="RHEA:33631"/>
        <dbReference type="ChEBI" id="CHEBI:25646"/>
        <dbReference type="ChEBI" id="CHEBI:30616"/>
        <dbReference type="ChEBI" id="CHEBI:33019"/>
        <dbReference type="ChEBI" id="CHEBI:57287"/>
        <dbReference type="ChEBI" id="CHEBI:57386"/>
        <dbReference type="ChEBI" id="CHEBI:456215"/>
    </reaction>
</comment>
<proteinExistence type="inferred from homology"/>
<evidence type="ECO:0000313" key="9">
    <source>
        <dbReference type="Proteomes" id="UP001353858"/>
    </source>
</evidence>
<dbReference type="Gene3D" id="3.40.50.12780">
    <property type="entry name" value="N-terminal domain of ligase-like"/>
    <property type="match status" value="1"/>
</dbReference>
<name>A0AAN7SPD2_9COLE</name>
<dbReference type="PANTHER" id="PTHR43201">
    <property type="entry name" value="ACYL-COA SYNTHETASE"/>
    <property type="match status" value="1"/>
</dbReference>
<protein>
    <recommendedName>
        <fullName evidence="4">Medium-chain acyl-CoA ligase ACSF2, mitochondrial</fullName>
    </recommendedName>
</protein>
<comment type="function">
    <text evidence="3">Acyl-CoA synthases catalyze the initial reaction in fatty acid metabolism, by forming a thioester with CoA. Has some preference toward medium-chain substrates. Plays a role in adipocyte differentiation.</text>
</comment>
<dbReference type="AlphaFoldDB" id="A0AAN7SPD2"/>
<evidence type="ECO:0000313" key="8">
    <source>
        <dbReference type="EMBL" id="KAK4875730.1"/>
    </source>
</evidence>
<accession>A0AAN7SPD2</accession>
<dbReference type="GO" id="GO:0006631">
    <property type="term" value="P:fatty acid metabolic process"/>
    <property type="evidence" value="ECO:0007669"/>
    <property type="project" value="TreeGrafter"/>
</dbReference>
<dbReference type="GO" id="GO:0031956">
    <property type="term" value="F:medium-chain fatty acid-CoA ligase activity"/>
    <property type="evidence" value="ECO:0007669"/>
    <property type="project" value="UniProtKB-EC"/>
</dbReference>
<reference evidence="9" key="1">
    <citation type="submission" date="2023-01" db="EMBL/GenBank/DDBJ databases">
        <title>Key to firefly adult light organ development and bioluminescence: homeobox transcription factors regulate luciferase expression and transportation to peroxisome.</title>
        <authorList>
            <person name="Fu X."/>
        </authorList>
    </citation>
    <scope>NUCLEOTIDE SEQUENCE [LARGE SCALE GENOMIC DNA]</scope>
</reference>
<dbReference type="PANTHER" id="PTHR43201:SF5">
    <property type="entry name" value="MEDIUM-CHAIN ACYL-COA LIGASE ACSF2, MITOCHONDRIAL"/>
    <property type="match status" value="1"/>
</dbReference>
<dbReference type="InterPro" id="IPR042099">
    <property type="entry name" value="ANL_N_sf"/>
</dbReference>
<comment type="catalytic activity">
    <reaction evidence="6">
        <text>a medium-chain fatty acid + ATP + CoA = a medium-chain fatty acyl-CoA + AMP + diphosphate</text>
        <dbReference type="Rhea" id="RHEA:48340"/>
        <dbReference type="ChEBI" id="CHEBI:30616"/>
        <dbReference type="ChEBI" id="CHEBI:33019"/>
        <dbReference type="ChEBI" id="CHEBI:57287"/>
        <dbReference type="ChEBI" id="CHEBI:59558"/>
        <dbReference type="ChEBI" id="CHEBI:90546"/>
        <dbReference type="ChEBI" id="CHEBI:456215"/>
        <dbReference type="EC" id="6.2.1.2"/>
    </reaction>
</comment>
<dbReference type="SUPFAM" id="SSF56801">
    <property type="entry name" value="Acetyl-CoA synthetase-like"/>
    <property type="match status" value="1"/>
</dbReference>
<comment type="similarity">
    <text evidence="1">Belongs to the ATP-dependent AMP-binding enzyme family.</text>
</comment>
<gene>
    <name evidence="8" type="ORF">RN001_012152</name>
</gene>
<evidence type="ECO:0000259" key="7">
    <source>
        <dbReference type="Pfam" id="PF00501"/>
    </source>
</evidence>
<organism evidence="8 9">
    <name type="scientific">Aquatica leii</name>
    <dbReference type="NCBI Taxonomy" id="1421715"/>
    <lineage>
        <taxon>Eukaryota</taxon>
        <taxon>Metazoa</taxon>
        <taxon>Ecdysozoa</taxon>
        <taxon>Arthropoda</taxon>
        <taxon>Hexapoda</taxon>
        <taxon>Insecta</taxon>
        <taxon>Pterygota</taxon>
        <taxon>Neoptera</taxon>
        <taxon>Endopterygota</taxon>
        <taxon>Coleoptera</taxon>
        <taxon>Polyphaga</taxon>
        <taxon>Elateriformia</taxon>
        <taxon>Elateroidea</taxon>
        <taxon>Lampyridae</taxon>
        <taxon>Luciolinae</taxon>
        <taxon>Aquatica</taxon>
    </lineage>
</organism>
<keyword evidence="2" id="KW-0436">Ligase</keyword>
<dbReference type="InterPro" id="IPR000873">
    <property type="entry name" value="AMP-dep_synth/lig_dom"/>
</dbReference>